<sequence>MDPLYVVDGGVPSLDENLWYGEAYVFSSPKQNLWHQETKGARTLTFYVPLFNFEELQLCKNGLTTYKGMSDEDLKAWFVSAGGVAHTCLKRAHTEGLDREQWLLEINDKLCAFKSQEMLDALRRIVGYWLEILAFAQLRMGGKFQAAFLPEKYKSVQRYTAPSKSAATVSQAEAVHQVVLRLPMNTILDGANDQAARRQFESAVEKMYARNSDASANAEAIADLPVSMEALQVEEMKREQTLPAKRTRR</sequence>
<keyword evidence="2" id="KW-1185">Reference proteome</keyword>
<dbReference type="EMBL" id="JALJOR010000025">
    <property type="protein sequence ID" value="KAK9803039.1"/>
    <property type="molecule type" value="Genomic_DNA"/>
</dbReference>
<evidence type="ECO:0000313" key="2">
    <source>
        <dbReference type="Proteomes" id="UP001489004"/>
    </source>
</evidence>
<reference evidence="1 2" key="1">
    <citation type="journal article" date="2024" name="Nat. Commun.">
        <title>Phylogenomics reveals the evolutionary origins of lichenization in chlorophyte algae.</title>
        <authorList>
            <person name="Puginier C."/>
            <person name="Libourel C."/>
            <person name="Otte J."/>
            <person name="Skaloud P."/>
            <person name="Haon M."/>
            <person name="Grisel S."/>
            <person name="Petersen M."/>
            <person name="Berrin J.G."/>
            <person name="Delaux P.M."/>
            <person name="Dal Grande F."/>
            <person name="Keller J."/>
        </authorList>
    </citation>
    <scope>NUCLEOTIDE SEQUENCE [LARGE SCALE GENOMIC DNA]</scope>
    <source>
        <strain evidence="1 2">SAG 2043</strain>
    </source>
</reference>
<protein>
    <submittedName>
        <fullName evidence="1">Uncharacterized protein</fullName>
    </submittedName>
</protein>
<dbReference type="AlphaFoldDB" id="A0AAW1P4G3"/>
<comment type="caution">
    <text evidence="1">The sequence shown here is derived from an EMBL/GenBank/DDBJ whole genome shotgun (WGS) entry which is preliminary data.</text>
</comment>
<name>A0AAW1P4G3_9CHLO</name>
<dbReference type="Proteomes" id="UP001489004">
    <property type="component" value="Unassembled WGS sequence"/>
</dbReference>
<gene>
    <name evidence="1" type="ORF">WJX72_012384</name>
</gene>
<proteinExistence type="predicted"/>
<organism evidence="1 2">
    <name type="scientific">[Myrmecia] bisecta</name>
    <dbReference type="NCBI Taxonomy" id="41462"/>
    <lineage>
        <taxon>Eukaryota</taxon>
        <taxon>Viridiplantae</taxon>
        <taxon>Chlorophyta</taxon>
        <taxon>core chlorophytes</taxon>
        <taxon>Trebouxiophyceae</taxon>
        <taxon>Trebouxiales</taxon>
        <taxon>Trebouxiaceae</taxon>
        <taxon>Myrmecia</taxon>
    </lineage>
</organism>
<accession>A0AAW1P4G3</accession>
<evidence type="ECO:0000313" key="1">
    <source>
        <dbReference type="EMBL" id="KAK9803039.1"/>
    </source>
</evidence>